<gene>
    <name evidence="1" type="ORF">HED35_07990</name>
</gene>
<evidence type="ECO:0000313" key="1">
    <source>
        <dbReference type="EMBL" id="NKC68024.1"/>
    </source>
</evidence>
<evidence type="ECO:0000313" key="2">
    <source>
        <dbReference type="Proteomes" id="UP000521358"/>
    </source>
</evidence>
<protein>
    <submittedName>
        <fullName evidence="1">Uncharacterized protein</fullName>
    </submittedName>
</protein>
<proteinExistence type="predicted"/>
<dbReference type="EMBL" id="JAAVMB010000008">
    <property type="protein sequence ID" value="NKC68024.1"/>
    <property type="molecule type" value="Genomic_DNA"/>
</dbReference>
<sequence>MTKLIYGRNKQVQFKDKKEKEEAFNYLLSSDNIAFYHEKNKEKGAWGNEDRIHIKSEEGVPDSLKRMKTAGGPGLYGRINCKELVDELRSLKK</sequence>
<organism evidence="1 2">
    <name type="scientific">Vagococcus fluvialis</name>
    <dbReference type="NCBI Taxonomy" id="2738"/>
    <lineage>
        <taxon>Bacteria</taxon>
        <taxon>Bacillati</taxon>
        <taxon>Bacillota</taxon>
        <taxon>Bacilli</taxon>
        <taxon>Lactobacillales</taxon>
        <taxon>Enterococcaceae</taxon>
        <taxon>Vagococcus</taxon>
    </lineage>
</organism>
<comment type="caution">
    <text evidence="1">The sequence shown here is derived from an EMBL/GenBank/DDBJ whole genome shotgun (WGS) entry which is preliminary data.</text>
</comment>
<dbReference type="AlphaFoldDB" id="A0A7X6D906"/>
<dbReference type="RefSeq" id="WP_167807253.1">
    <property type="nucleotide sequence ID" value="NZ_JAAVMB010000008.1"/>
</dbReference>
<dbReference type="Proteomes" id="UP000521358">
    <property type="component" value="Unassembled WGS sequence"/>
</dbReference>
<name>A0A7X6D906_9ENTE</name>
<reference evidence="1 2" key="1">
    <citation type="submission" date="2020-03" db="EMBL/GenBank/DDBJ databases">
        <title>Bacterial samples isolated from urine from healthy bovine heifers (Gyr breed).</title>
        <authorList>
            <person name="Giannattasio-Ferraz S."/>
            <person name="Maskeri L."/>
            <person name="Penido A."/>
            <person name="Barbosa-Stancioli E.F."/>
            <person name="Putonti C."/>
        </authorList>
    </citation>
    <scope>NUCLEOTIDE SEQUENCE [LARGE SCALE GENOMIC DNA]</scope>
    <source>
        <strain evidence="1 2">UFMG-H7</strain>
    </source>
</reference>
<accession>A0A7X6D906</accession>